<dbReference type="OrthoDB" id="1913135at2759"/>
<feature type="compositionally biased region" description="Basic and acidic residues" evidence="1">
    <location>
        <begin position="96"/>
        <end position="117"/>
    </location>
</feature>
<dbReference type="AlphaFoldDB" id="A0A2P6QWA7"/>
<feature type="compositionally biased region" description="Pro residues" evidence="1">
    <location>
        <begin position="1"/>
        <end position="11"/>
    </location>
</feature>
<evidence type="ECO:0000313" key="3">
    <source>
        <dbReference type="Proteomes" id="UP000238479"/>
    </source>
</evidence>
<feature type="compositionally biased region" description="Basic and acidic residues" evidence="1">
    <location>
        <begin position="301"/>
        <end position="335"/>
    </location>
</feature>
<feature type="compositionally biased region" description="Basic and acidic residues" evidence="1">
    <location>
        <begin position="166"/>
        <end position="175"/>
    </location>
</feature>
<feature type="compositionally biased region" description="Basic and acidic residues" evidence="1">
    <location>
        <begin position="242"/>
        <end position="292"/>
    </location>
</feature>
<gene>
    <name evidence="2" type="ORF">RchiOBHm_Chr4g0413691</name>
</gene>
<dbReference type="Gramene" id="PRQ38419">
    <property type="protein sequence ID" value="PRQ38419"/>
    <property type="gene ID" value="RchiOBHm_Chr4g0413691"/>
</dbReference>
<reference evidence="2 3" key="1">
    <citation type="journal article" date="2018" name="Nat. Genet.">
        <title>The Rosa genome provides new insights in the design of modern roses.</title>
        <authorList>
            <person name="Bendahmane M."/>
        </authorList>
    </citation>
    <scope>NUCLEOTIDE SEQUENCE [LARGE SCALE GENOMIC DNA]</scope>
    <source>
        <strain evidence="3">cv. Old Blush</strain>
    </source>
</reference>
<dbReference type="Proteomes" id="UP000238479">
    <property type="component" value="Chromosome 4"/>
</dbReference>
<feature type="compositionally biased region" description="Basic and acidic residues" evidence="1">
    <location>
        <begin position="421"/>
        <end position="430"/>
    </location>
</feature>
<dbReference type="STRING" id="74649.A0A2P6QWA7"/>
<sequence length="536" mass="60538">MSRCFPFPPPGYEKKARTDDVDVLKKEKQREKKHKKDKKDKEKREKEKSEKDRSDGKHREKKDKKEKNRDKKKDKEKDTDKVKDKLGTSDGTRIPGKTENHVAEKLIHKDDRDKRDASQVGGYQPEKLGQNSHLPAENRNSVSVEVARKTKDEARGIGNQLVEKISGSDRKKDEGMVRLVAKGTGMLAEVKETSKDKRADIRKPDVQEVRVATRVSGSAMVQNPGGMVQPKVKGFPKPLESNVERKTDGKEKTKEKEGDDKRGEKRKDKDREKKTQGRDKDRDKEKKKEEKAKKKNASKTAEPDKEKKKEDKANEKNGSKHAEPDKSKETNKEVCIDSQYRKPSQLPKDNYKSADAEANLKKRKDLTTNGVLHANEIRPNKLLRPSSSSHPLTENGRTLEPCQTSIPYVSDKQGGANSVKVESKERKKNGIIEARSSSVSPAKPTSIAAQADPFAEASMRPPHPDSRYLSEVYMVPKMDKLSDDDQDWLFGCSGSDTKSKKPKMESSPDEETAEVWSEALRIESADVCALPYVIPY</sequence>
<feature type="compositionally biased region" description="Basic and acidic residues" evidence="1">
    <location>
        <begin position="146"/>
        <end position="155"/>
    </location>
</feature>
<feature type="compositionally biased region" description="Basic and acidic residues" evidence="1">
    <location>
        <begin position="12"/>
        <end position="30"/>
    </location>
</feature>
<comment type="caution">
    <text evidence="2">The sequence shown here is derived from an EMBL/GenBank/DDBJ whole genome shotgun (WGS) entry which is preliminary data.</text>
</comment>
<accession>A0A2P6QWA7</accession>
<protein>
    <submittedName>
        <fullName evidence="2">Uncharacterized protein</fullName>
    </submittedName>
</protein>
<feature type="region of interest" description="Disordered" evidence="1">
    <location>
        <begin position="214"/>
        <end position="465"/>
    </location>
</feature>
<name>A0A2P6QWA7_ROSCH</name>
<proteinExistence type="predicted"/>
<evidence type="ECO:0000313" key="2">
    <source>
        <dbReference type="EMBL" id="PRQ38419.1"/>
    </source>
</evidence>
<feature type="compositionally biased region" description="Polar residues" evidence="1">
    <location>
        <begin position="129"/>
        <end position="143"/>
    </location>
</feature>
<feature type="compositionally biased region" description="Basic and acidic residues" evidence="1">
    <location>
        <begin position="497"/>
        <end position="506"/>
    </location>
</feature>
<feature type="region of interest" description="Disordered" evidence="1">
    <location>
        <begin position="485"/>
        <end position="512"/>
    </location>
</feature>
<feature type="compositionally biased region" description="Basic and acidic residues" evidence="1">
    <location>
        <begin position="39"/>
        <end position="87"/>
    </location>
</feature>
<feature type="compositionally biased region" description="Basic and acidic residues" evidence="1">
    <location>
        <begin position="349"/>
        <end position="360"/>
    </location>
</feature>
<dbReference type="PANTHER" id="PTHR34660:SF3">
    <property type="entry name" value="RRM DOMAIN-CONTAINING PROTEIN"/>
    <property type="match status" value="1"/>
</dbReference>
<dbReference type="OMA" id="DQERESH"/>
<evidence type="ECO:0000256" key="1">
    <source>
        <dbReference type="SAM" id="MobiDB-lite"/>
    </source>
</evidence>
<feature type="region of interest" description="Disordered" evidence="1">
    <location>
        <begin position="1"/>
        <end position="175"/>
    </location>
</feature>
<feature type="compositionally biased region" description="Polar residues" evidence="1">
    <location>
        <begin position="385"/>
        <end position="407"/>
    </location>
</feature>
<organism evidence="2 3">
    <name type="scientific">Rosa chinensis</name>
    <name type="common">China rose</name>
    <dbReference type="NCBI Taxonomy" id="74649"/>
    <lineage>
        <taxon>Eukaryota</taxon>
        <taxon>Viridiplantae</taxon>
        <taxon>Streptophyta</taxon>
        <taxon>Embryophyta</taxon>
        <taxon>Tracheophyta</taxon>
        <taxon>Spermatophyta</taxon>
        <taxon>Magnoliopsida</taxon>
        <taxon>eudicotyledons</taxon>
        <taxon>Gunneridae</taxon>
        <taxon>Pentapetalae</taxon>
        <taxon>rosids</taxon>
        <taxon>fabids</taxon>
        <taxon>Rosales</taxon>
        <taxon>Rosaceae</taxon>
        <taxon>Rosoideae</taxon>
        <taxon>Rosoideae incertae sedis</taxon>
        <taxon>Rosa</taxon>
    </lineage>
</organism>
<dbReference type="EMBL" id="PDCK01000042">
    <property type="protein sequence ID" value="PRQ38419.1"/>
    <property type="molecule type" value="Genomic_DNA"/>
</dbReference>
<keyword evidence="3" id="KW-1185">Reference proteome</keyword>
<dbReference type="PANTHER" id="PTHR34660">
    <property type="entry name" value="MYB-LIKE PROTEIN X"/>
    <property type="match status" value="1"/>
</dbReference>